<keyword evidence="7" id="KW-1185">Reference proteome</keyword>
<gene>
    <name evidence="6" type="ORF">FNA67_01565</name>
</gene>
<organism evidence="6 7">
    <name type="scientific">Paradevosia tibetensis</name>
    <dbReference type="NCBI Taxonomy" id="1447062"/>
    <lineage>
        <taxon>Bacteria</taxon>
        <taxon>Pseudomonadati</taxon>
        <taxon>Pseudomonadota</taxon>
        <taxon>Alphaproteobacteria</taxon>
        <taxon>Hyphomicrobiales</taxon>
        <taxon>Devosiaceae</taxon>
        <taxon>Paradevosia</taxon>
    </lineage>
</organism>
<evidence type="ECO:0000256" key="1">
    <source>
        <dbReference type="ARBA" id="ARBA00009156"/>
    </source>
</evidence>
<dbReference type="Proteomes" id="UP000321062">
    <property type="component" value="Chromosome"/>
</dbReference>
<protein>
    <submittedName>
        <fullName evidence="6">Carbohydrate kinase</fullName>
    </submittedName>
</protein>
<dbReference type="InterPro" id="IPR049382">
    <property type="entry name" value="FGGY_C_2"/>
</dbReference>
<evidence type="ECO:0000259" key="4">
    <source>
        <dbReference type="Pfam" id="PF00370"/>
    </source>
</evidence>
<dbReference type="GO" id="GO:0005975">
    <property type="term" value="P:carbohydrate metabolic process"/>
    <property type="evidence" value="ECO:0007669"/>
    <property type="project" value="InterPro"/>
</dbReference>
<feature type="domain" description="Carbohydrate kinase FGGY C-terminal" evidence="5">
    <location>
        <begin position="250"/>
        <end position="426"/>
    </location>
</feature>
<dbReference type="AlphaFoldDB" id="A0A5B9DII1"/>
<dbReference type="SUPFAM" id="SSF53067">
    <property type="entry name" value="Actin-like ATPase domain"/>
    <property type="match status" value="2"/>
</dbReference>
<dbReference type="InterPro" id="IPR050406">
    <property type="entry name" value="FGGY_Carb_Kinase"/>
</dbReference>
<dbReference type="Gene3D" id="3.30.420.40">
    <property type="match status" value="2"/>
</dbReference>
<dbReference type="InterPro" id="IPR043129">
    <property type="entry name" value="ATPase_NBD"/>
</dbReference>
<accession>A0A5B9DII1</accession>
<dbReference type="KEGG" id="yti:FNA67_01565"/>
<dbReference type="OrthoDB" id="9786272at2"/>
<keyword evidence="3 6" id="KW-0418">Kinase</keyword>
<name>A0A5B9DII1_9HYPH</name>
<comment type="similarity">
    <text evidence="1">Belongs to the FGGY kinase family.</text>
</comment>
<feature type="domain" description="Carbohydrate kinase FGGY N-terminal" evidence="4">
    <location>
        <begin position="7"/>
        <end position="242"/>
    </location>
</feature>
<dbReference type="InterPro" id="IPR018484">
    <property type="entry name" value="FGGY_N"/>
</dbReference>
<evidence type="ECO:0000259" key="5">
    <source>
        <dbReference type="Pfam" id="PF21546"/>
    </source>
</evidence>
<dbReference type="PANTHER" id="PTHR43095:SF5">
    <property type="entry name" value="XYLULOSE KINASE"/>
    <property type="match status" value="1"/>
</dbReference>
<evidence type="ECO:0000313" key="7">
    <source>
        <dbReference type="Proteomes" id="UP000321062"/>
    </source>
</evidence>
<dbReference type="Pfam" id="PF00370">
    <property type="entry name" value="FGGY_N"/>
    <property type="match status" value="1"/>
</dbReference>
<dbReference type="PANTHER" id="PTHR43095">
    <property type="entry name" value="SUGAR KINASE"/>
    <property type="match status" value="1"/>
</dbReference>
<sequence length="456" mass="49643">MSGKRFIGVIDIGKTNAKFAVVDFETRSEIAVRKAPNTVLNDGLYPHFDIDGLWRFLSASIAELNKLHPLDALSVTTHGACAALVDEEGNLALPVLDYEFAGPDEFDEDYAEVRPPFSTSFTPPLPGGLNLGKQLFWQSRKFPEAFARTKWILPYPQYWSFRLTGVAASEITSLGCHTDLWNFETDLYSDLVLRQGWLDKMPEVLPASDPLGPINPALAEELGLRPGMPVYSGIHDSNASLLPHLLSRTPPFAVVSTGTWVIVAAPGGDLMHLDPHRDCLANIDAFGKPVPSARFMGGREFSLLTEGREATPSDLTIRKVIDGAIMLLPSVVEGSGPFPQRQASWTHPREGLDDETAFTVVSFYLALMTAECLALAGAEGDIVVEGPFAANHTYLRMLESAACRPVVPSHGSATGTAIGAAMLARMEAGHVAEDGVLDADPDMTRYAWRWRQALNQ</sequence>
<dbReference type="GO" id="GO:0016301">
    <property type="term" value="F:kinase activity"/>
    <property type="evidence" value="ECO:0007669"/>
    <property type="project" value="UniProtKB-KW"/>
</dbReference>
<dbReference type="RefSeq" id="WP_147654825.1">
    <property type="nucleotide sequence ID" value="NZ_BMFM01000001.1"/>
</dbReference>
<evidence type="ECO:0000256" key="3">
    <source>
        <dbReference type="ARBA" id="ARBA00022777"/>
    </source>
</evidence>
<dbReference type="CDD" id="cd07772">
    <property type="entry name" value="ASKHA_NBD_FGGY_NaCK-like"/>
    <property type="match status" value="1"/>
</dbReference>
<dbReference type="Pfam" id="PF21546">
    <property type="entry name" value="FGGY_C_2"/>
    <property type="match status" value="1"/>
</dbReference>
<reference evidence="6 7" key="1">
    <citation type="journal article" date="2015" name="Int. J. Syst. Evol. Microbiol.">
        <title>Youhaiella tibetensis gen. nov., sp. nov., isolated from subsurface sediment.</title>
        <authorList>
            <person name="Wang Y.X."/>
            <person name="Huang F.Q."/>
            <person name="Nogi Y."/>
            <person name="Pang S.J."/>
            <person name="Wang P.K."/>
            <person name="Lv J."/>
        </authorList>
    </citation>
    <scope>NUCLEOTIDE SEQUENCE [LARGE SCALE GENOMIC DNA]</scope>
    <source>
        <strain evidence="7">fig4</strain>
    </source>
</reference>
<dbReference type="EMBL" id="CP041690">
    <property type="protein sequence ID" value="QEE18944.1"/>
    <property type="molecule type" value="Genomic_DNA"/>
</dbReference>
<evidence type="ECO:0000313" key="6">
    <source>
        <dbReference type="EMBL" id="QEE18944.1"/>
    </source>
</evidence>
<proteinExistence type="inferred from homology"/>
<evidence type="ECO:0000256" key="2">
    <source>
        <dbReference type="ARBA" id="ARBA00022679"/>
    </source>
</evidence>
<keyword evidence="2" id="KW-0808">Transferase</keyword>